<sequence length="498" mass="54055">MDSDFLKNLEYFTVPNNQTANLNNPAQGGESSTAGAARNTNEAAFWEALAGAESGLPSAAPASSGPSGAAPTFAQPSAGSTASYRQYTGQTYHGGPKQGTLPTRPPPPHLMSPRKRDSHNKKRQKADPDSAALESVDYWIQFDDDDADNNLGSSFEIDYSRRQNPALNNFARPASRLNPLPETPGLGSGLYTTPLFREDDFIDDNALDNALSEDEDPLDSMNLSEQLSTIDTQPPQEVPPREGLYSTPLSWEKPAPGIRLNPLFGLGTPMLDPEQRRLLAIALNTGGSANSLATSFGLGTGAEFGSDYSSLGNLGGSATASLSEISRVPGEERAKGKGKEKEADYDDFGAFDKPPKSAKPSSKGMHPPGPKGKGKEQVKLGDRTAHNDIERKYRTNLKDKIAELRDAVPSLRSMPDEGDEEEDEDQSRSAPKVSKGTVLLKATEYINHLEKRNKAIMKEHQDLARRLQAFEQLLTATARQPFPMPNYSRNMFDPRGFC</sequence>
<feature type="region of interest" description="Disordered" evidence="2">
    <location>
        <begin position="228"/>
        <end position="250"/>
    </location>
</feature>
<feature type="compositionally biased region" description="Acidic residues" evidence="2">
    <location>
        <begin position="416"/>
        <end position="425"/>
    </location>
</feature>
<dbReference type="Pfam" id="PF00010">
    <property type="entry name" value="HLH"/>
    <property type="match status" value="1"/>
</dbReference>
<feature type="compositionally biased region" description="Basic residues" evidence="2">
    <location>
        <begin position="112"/>
        <end position="124"/>
    </location>
</feature>
<dbReference type="InterPro" id="IPR036638">
    <property type="entry name" value="HLH_DNA-bd_sf"/>
</dbReference>
<evidence type="ECO:0000313" key="4">
    <source>
        <dbReference type="EMBL" id="KAH6690714.1"/>
    </source>
</evidence>
<keyword evidence="1" id="KW-0175">Coiled coil</keyword>
<feature type="coiled-coil region" evidence="1">
    <location>
        <begin position="446"/>
        <end position="473"/>
    </location>
</feature>
<dbReference type="AlphaFoldDB" id="A0A9P9AAI9"/>
<feature type="region of interest" description="Disordered" evidence="2">
    <location>
        <begin position="15"/>
        <end position="40"/>
    </location>
</feature>
<feature type="compositionally biased region" description="Basic and acidic residues" evidence="2">
    <location>
        <begin position="329"/>
        <end position="342"/>
    </location>
</feature>
<accession>A0A9P9AAI9</accession>
<feature type="domain" description="BHLH" evidence="3">
    <location>
        <begin position="381"/>
        <end position="449"/>
    </location>
</feature>
<dbReference type="OrthoDB" id="2133190at2759"/>
<protein>
    <submittedName>
        <fullName evidence="4">Helix-loop-helix DNA-binding domain-containing protein</fullName>
    </submittedName>
</protein>
<dbReference type="SUPFAM" id="SSF47459">
    <property type="entry name" value="HLH, helix-loop-helix DNA-binding domain"/>
    <property type="match status" value="1"/>
</dbReference>
<feature type="region of interest" description="Disordered" evidence="2">
    <location>
        <begin position="55"/>
        <end position="132"/>
    </location>
</feature>
<gene>
    <name evidence="4" type="ORF">F5X68DRAFT_72161</name>
</gene>
<feature type="compositionally biased region" description="Basic and acidic residues" evidence="2">
    <location>
        <begin position="373"/>
        <end position="406"/>
    </location>
</feature>
<evidence type="ECO:0000256" key="2">
    <source>
        <dbReference type="SAM" id="MobiDB-lite"/>
    </source>
</evidence>
<dbReference type="SMART" id="SM00353">
    <property type="entry name" value="HLH"/>
    <property type="match status" value="1"/>
</dbReference>
<organism evidence="4 5">
    <name type="scientific">Plectosphaerella plurivora</name>
    <dbReference type="NCBI Taxonomy" id="936078"/>
    <lineage>
        <taxon>Eukaryota</taxon>
        <taxon>Fungi</taxon>
        <taxon>Dikarya</taxon>
        <taxon>Ascomycota</taxon>
        <taxon>Pezizomycotina</taxon>
        <taxon>Sordariomycetes</taxon>
        <taxon>Hypocreomycetidae</taxon>
        <taxon>Glomerellales</taxon>
        <taxon>Plectosphaerellaceae</taxon>
        <taxon>Plectosphaerella</taxon>
    </lineage>
</organism>
<name>A0A9P9AAI9_9PEZI</name>
<dbReference type="EMBL" id="JAGSXJ010000006">
    <property type="protein sequence ID" value="KAH6690714.1"/>
    <property type="molecule type" value="Genomic_DNA"/>
</dbReference>
<keyword evidence="4" id="KW-0238">DNA-binding</keyword>
<feature type="region of interest" description="Disordered" evidence="2">
    <location>
        <begin position="323"/>
        <end position="435"/>
    </location>
</feature>
<dbReference type="Proteomes" id="UP000770015">
    <property type="component" value="Unassembled WGS sequence"/>
</dbReference>
<dbReference type="InterPro" id="IPR052099">
    <property type="entry name" value="Regulatory_TF_Diverse"/>
</dbReference>
<dbReference type="GO" id="GO:0046983">
    <property type="term" value="F:protein dimerization activity"/>
    <property type="evidence" value="ECO:0007669"/>
    <property type="project" value="InterPro"/>
</dbReference>
<evidence type="ECO:0000256" key="1">
    <source>
        <dbReference type="SAM" id="Coils"/>
    </source>
</evidence>
<dbReference type="GO" id="GO:0003677">
    <property type="term" value="F:DNA binding"/>
    <property type="evidence" value="ECO:0007669"/>
    <property type="project" value="UniProtKB-KW"/>
</dbReference>
<dbReference type="InterPro" id="IPR011598">
    <property type="entry name" value="bHLH_dom"/>
</dbReference>
<keyword evidence="5" id="KW-1185">Reference proteome</keyword>
<proteinExistence type="predicted"/>
<comment type="caution">
    <text evidence="4">The sequence shown here is derived from an EMBL/GenBank/DDBJ whole genome shotgun (WGS) entry which is preliminary data.</text>
</comment>
<evidence type="ECO:0000259" key="3">
    <source>
        <dbReference type="PROSITE" id="PS50888"/>
    </source>
</evidence>
<dbReference type="PROSITE" id="PS50888">
    <property type="entry name" value="BHLH"/>
    <property type="match status" value="1"/>
</dbReference>
<dbReference type="Gene3D" id="4.10.280.10">
    <property type="entry name" value="Helix-loop-helix DNA-binding domain"/>
    <property type="match status" value="1"/>
</dbReference>
<dbReference type="PANTHER" id="PTHR47336">
    <property type="entry name" value="TRANSCRIPTION FACTOR HMS1-RELATED"/>
    <property type="match status" value="1"/>
</dbReference>
<evidence type="ECO:0000313" key="5">
    <source>
        <dbReference type="Proteomes" id="UP000770015"/>
    </source>
</evidence>
<feature type="compositionally biased region" description="Polar residues" evidence="2">
    <location>
        <begin position="74"/>
        <end position="91"/>
    </location>
</feature>
<dbReference type="PANTHER" id="PTHR47336:SF2">
    <property type="entry name" value="TRANSCRIPTION FACTOR HMS1-RELATED"/>
    <property type="match status" value="1"/>
</dbReference>
<reference evidence="4" key="1">
    <citation type="journal article" date="2021" name="Nat. Commun.">
        <title>Genetic determinants of endophytism in the Arabidopsis root mycobiome.</title>
        <authorList>
            <person name="Mesny F."/>
            <person name="Miyauchi S."/>
            <person name="Thiergart T."/>
            <person name="Pickel B."/>
            <person name="Atanasova L."/>
            <person name="Karlsson M."/>
            <person name="Huettel B."/>
            <person name="Barry K.W."/>
            <person name="Haridas S."/>
            <person name="Chen C."/>
            <person name="Bauer D."/>
            <person name="Andreopoulos W."/>
            <person name="Pangilinan J."/>
            <person name="LaButti K."/>
            <person name="Riley R."/>
            <person name="Lipzen A."/>
            <person name="Clum A."/>
            <person name="Drula E."/>
            <person name="Henrissat B."/>
            <person name="Kohler A."/>
            <person name="Grigoriev I.V."/>
            <person name="Martin F.M."/>
            <person name="Hacquard S."/>
        </authorList>
    </citation>
    <scope>NUCLEOTIDE SEQUENCE</scope>
    <source>
        <strain evidence="4">MPI-SDFR-AT-0117</strain>
    </source>
</reference>
<feature type="compositionally biased region" description="Low complexity" evidence="2">
    <location>
        <begin position="55"/>
        <end position="71"/>
    </location>
</feature>